<evidence type="ECO:0000256" key="5">
    <source>
        <dbReference type="ARBA" id="ARBA00022989"/>
    </source>
</evidence>
<dbReference type="GO" id="GO:0007409">
    <property type="term" value="P:axonogenesis"/>
    <property type="evidence" value="ECO:0007669"/>
    <property type="project" value="TreeGrafter"/>
</dbReference>
<dbReference type="FunFam" id="3.90.570.10:FF:000001">
    <property type="entry name" value="Amyloid beta A4 protein"/>
    <property type="match status" value="1"/>
</dbReference>
<dbReference type="PROSITE" id="PS51869">
    <property type="entry name" value="APP_E1"/>
    <property type="match status" value="1"/>
</dbReference>
<evidence type="ECO:0000256" key="8">
    <source>
        <dbReference type="PROSITE-ProRule" id="PRU01217"/>
    </source>
</evidence>
<feature type="domain" description="E1" evidence="12">
    <location>
        <begin position="30"/>
        <end position="212"/>
    </location>
</feature>
<protein>
    <recommendedName>
        <fullName evidence="9">Amyloid-beta A4 protein</fullName>
    </recommendedName>
</protein>
<evidence type="ECO:0000256" key="11">
    <source>
        <dbReference type="SAM" id="SignalP"/>
    </source>
</evidence>
<dbReference type="SUPFAM" id="SSF56491">
    <property type="entry name" value="A heparin-binding domain"/>
    <property type="match status" value="1"/>
</dbReference>
<dbReference type="GO" id="GO:0005886">
    <property type="term" value="C:plasma membrane"/>
    <property type="evidence" value="ECO:0007669"/>
    <property type="project" value="UniProtKB-SubCell"/>
</dbReference>
<dbReference type="Pfam" id="PF03494">
    <property type="entry name" value="Beta-APP"/>
    <property type="match status" value="1"/>
</dbReference>
<dbReference type="GO" id="GO:0045121">
    <property type="term" value="C:membrane raft"/>
    <property type="evidence" value="ECO:0007669"/>
    <property type="project" value="TreeGrafter"/>
</dbReference>
<dbReference type="SUPFAM" id="SSF109843">
    <property type="entry name" value="CAPPD, an extracellular domain of amyloid beta A4 protein"/>
    <property type="match status" value="1"/>
</dbReference>
<evidence type="ECO:0007829" key="16">
    <source>
        <dbReference type="PeptideAtlas" id="A0A498NEU2"/>
    </source>
</evidence>
<feature type="chain" id="PRO_5019722992" description="Amyloid-beta A4 protein" evidence="11">
    <location>
        <begin position="20"/>
        <end position="553"/>
    </location>
</feature>
<dbReference type="GO" id="GO:0005794">
    <property type="term" value="C:Golgi apparatus"/>
    <property type="evidence" value="ECO:0007669"/>
    <property type="project" value="TreeGrafter"/>
</dbReference>
<keyword evidence="11" id="KW-0732">Signal</keyword>
<dbReference type="GO" id="GO:0004867">
    <property type="term" value="F:serine-type endopeptidase inhibitor activity"/>
    <property type="evidence" value="ECO:0007669"/>
    <property type="project" value="UniProtKB-KW"/>
</dbReference>
<dbReference type="InterPro" id="IPR019543">
    <property type="entry name" value="APP_amyloid_C"/>
</dbReference>
<name>A0A498NEU2_LABRO</name>
<organism evidence="14 15">
    <name type="scientific">Labeo rohita</name>
    <name type="common">Indian major carp</name>
    <name type="synonym">Cyprinus rohita</name>
    <dbReference type="NCBI Taxonomy" id="84645"/>
    <lineage>
        <taxon>Eukaryota</taxon>
        <taxon>Metazoa</taxon>
        <taxon>Chordata</taxon>
        <taxon>Craniata</taxon>
        <taxon>Vertebrata</taxon>
        <taxon>Euteleostomi</taxon>
        <taxon>Actinopterygii</taxon>
        <taxon>Neopterygii</taxon>
        <taxon>Teleostei</taxon>
        <taxon>Ostariophysi</taxon>
        <taxon>Cypriniformes</taxon>
        <taxon>Cyprinidae</taxon>
        <taxon>Labeoninae</taxon>
        <taxon>Labeonini</taxon>
        <taxon>Labeo</taxon>
    </lineage>
</organism>
<reference evidence="14 15" key="1">
    <citation type="submission" date="2018-03" db="EMBL/GenBank/DDBJ databases">
        <title>Draft genome sequence of Rohu Carp (Labeo rohita).</title>
        <authorList>
            <person name="Das P."/>
            <person name="Kushwaha B."/>
            <person name="Joshi C.G."/>
            <person name="Kumar D."/>
            <person name="Nagpure N.S."/>
            <person name="Sahoo L."/>
            <person name="Das S.P."/>
            <person name="Bit A."/>
            <person name="Patnaik S."/>
            <person name="Meher P.K."/>
            <person name="Jayasankar P."/>
            <person name="Koringa P.G."/>
            <person name="Patel N.V."/>
            <person name="Hinsu A.T."/>
            <person name="Kumar R."/>
            <person name="Pandey M."/>
            <person name="Agarwal S."/>
            <person name="Srivastava S."/>
            <person name="Singh M."/>
            <person name="Iquebal M.A."/>
            <person name="Jaiswal S."/>
            <person name="Angadi U.B."/>
            <person name="Kumar N."/>
            <person name="Raza M."/>
            <person name="Shah T.M."/>
            <person name="Rai A."/>
            <person name="Jena J.K."/>
        </authorList>
    </citation>
    <scope>NUCLEOTIDE SEQUENCE [LARGE SCALE GENOMIC DNA]</scope>
    <source>
        <strain evidence="14">DASCIFA01</strain>
        <tissue evidence="14">Testis</tissue>
    </source>
</reference>
<feature type="disulfide bond" evidence="8">
    <location>
        <begin position="75"/>
        <end position="119"/>
    </location>
</feature>
<dbReference type="InterPro" id="IPR015849">
    <property type="entry name" value="Amyloid_glyco_heparin-bd"/>
</dbReference>
<feature type="signal peptide" evidence="11">
    <location>
        <begin position="1"/>
        <end position="19"/>
    </location>
</feature>
<proteinExistence type="evidence at protein level"/>
<dbReference type="Gene3D" id="1.20.120.770">
    <property type="entry name" value="Amyloid precursor protein, E2 domain"/>
    <property type="match status" value="1"/>
</dbReference>
<evidence type="ECO:0000313" key="15">
    <source>
        <dbReference type="Proteomes" id="UP000290572"/>
    </source>
</evidence>
<comment type="function">
    <text evidence="9">Functions as a cell surface receptor and performs physiological functions on the surface of neurons relevant to neurite growth, neuronal adhesion and axonogenesis.</text>
</comment>
<dbReference type="PROSITE" id="PS00320">
    <property type="entry name" value="APP_INTRA"/>
    <property type="match status" value="1"/>
</dbReference>
<dbReference type="SMART" id="SM00006">
    <property type="entry name" value="A4_EXTRA"/>
    <property type="match status" value="1"/>
</dbReference>
<evidence type="ECO:0000259" key="12">
    <source>
        <dbReference type="PROSITE" id="PS51869"/>
    </source>
</evidence>
<keyword evidence="3 9" id="KW-0812">Transmembrane</keyword>
<evidence type="ECO:0000313" key="14">
    <source>
        <dbReference type="EMBL" id="RXN28897.1"/>
    </source>
</evidence>
<dbReference type="GO" id="GO:0005798">
    <property type="term" value="C:Golgi-associated vesicle"/>
    <property type="evidence" value="ECO:0007669"/>
    <property type="project" value="UniProtKB-UniRule"/>
</dbReference>
<dbReference type="Pfam" id="PF10515">
    <property type="entry name" value="APP_amyloid"/>
    <property type="match status" value="1"/>
</dbReference>
<dbReference type="InterPro" id="IPR019745">
    <property type="entry name" value="Amyloid_glyco_intracell_CS"/>
</dbReference>
<keyword evidence="9" id="KW-1003">Cell membrane</keyword>
<dbReference type="GO" id="GO:0005769">
    <property type="term" value="C:early endosome"/>
    <property type="evidence" value="ECO:0007669"/>
    <property type="project" value="TreeGrafter"/>
</dbReference>
<evidence type="ECO:0000256" key="6">
    <source>
        <dbReference type="ARBA" id="ARBA00023087"/>
    </source>
</evidence>
<feature type="coiled-coil region" evidence="10">
    <location>
        <begin position="224"/>
        <end position="251"/>
    </location>
</feature>
<feature type="transmembrane region" description="Helical" evidence="9">
    <location>
        <begin position="484"/>
        <end position="506"/>
    </location>
</feature>
<evidence type="ECO:0000259" key="13">
    <source>
        <dbReference type="PROSITE" id="PS51870"/>
    </source>
</evidence>
<dbReference type="InterPro" id="IPR008155">
    <property type="entry name" value="Amyloid_glyco"/>
</dbReference>
<feature type="region of interest" description="GFLD subdomain" evidence="8">
    <location>
        <begin position="30"/>
        <end position="125"/>
    </location>
</feature>
<dbReference type="GO" id="GO:0005102">
    <property type="term" value="F:signaling receptor binding"/>
    <property type="evidence" value="ECO:0007669"/>
    <property type="project" value="TreeGrafter"/>
</dbReference>
<keyword evidence="2" id="KW-0646">Protease inhibitor</keyword>
<comment type="caution">
    <text evidence="14">The sequence shown here is derived from an EMBL/GenBank/DDBJ whole genome shotgun (WGS) entry which is preliminary data.</text>
</comment>
<dbReference type="GO" id="GO:0046914">
    <property type="term" value="F:transition metal ion binding"/>
    <property type="evidence" value="ECO:0007669"/>
    <property type="project" value="InterPro"/>
</dbReference>
<dbReference type="InterPro" id="IPR036669">
    <property type="entry name" value="Amyloid_Cu-bd_sf"/>
</dbReference>
<keyword evidence="7 9" id="KW-0472">Membrane</keyword>
<gene>
    <name evidence="14" type="ORF">ROHU_018626</name>
</gene>
<evidence type="ECO:0000256" key="2">
    <source>
        <dbReference type="ARBA" id="ARBA00022690"/>
    </source>
</evidence>
<evidence type="ECO:0000256" key="4">
    <source>
        <dbReference type="ARBA" id="ARBA00022900"/>
    </source>
</evidence>
<dbReference type="PANTHER" id="PTHR23103:SF7">
    <property type="entry name" value="AMYLOID-BETA PRECURSOR PROTEIN"/>
    <property type="match status" value="1"/>
</dbReference>
<dbReference type="InterPro" id="IPR008154">
    <property type="entry name" value="Amyloid_glyco_extra"/>
</dbReference>
<dbReference type="InterPro" id="IPR011993">
    <property type="entry name" value="PH-like_dom_sf"/>
</dbReference>
<sequence>MGMDRTVSLLLMLTTLSLAIEVPSDDSVGLLAEPQVAMFCGKLNMHINIQSGKWEPDPTGTKSCIGTKEGILQYCQEVYPDLQITNVVEANQPVSIQNWCKTGRRQCRSHTRIVVPYRCLVGEFVSDALLVPDKCKFLHQERMDMCESHLHWHTVAKEHLISLSLSLLARSFPVAAPLQSCGDRSMNLHDYGMLLPCGIDRFRGVEFVMREWEEAERQAKNLPRADKKTIIQRFQEKVEALEKEAAGERQQLVETHMARVEALLNDRRRQALESYLSALQSDQPRPRQVLNLLKKYIRAEQKDRQHTLKHFEHVREVDPKKASQIRPFVMTHLRVIEERMNQSLGYLYKVPQVANEIQDQVALLIQRDQAEVTQQLSSLQSKMRVSYGNDALMPDLPDSTTPLDNLPPEQDGLGFIHPESFNQANTDNHVEPVDARPIPERGLPTRPEIPKVRLDIEERHNAGYDVRDKRLMFLAEDMGSNKGAIIGLMVGGVVIATVIVITLVMLRKKQYTSIHHGVIEVDAAVTPEERHLTKMQQNGYENPTYKFFEQMQN</sequence>
<feature type="region of interest" description="CuBD subdomain" evidence="8">
    <location>
        <begin position="133"/>
        <end position="212"/>
    </location>
</feature>
<dbReference type="PRINTS" id="PR00204">
    <property type="entry name" value="BETAAMYLOID"/>
</dbReference>
<dbReference type="InterPro" id="IPR036176">
    <property type="entry name" value="E2_sf"/>
</dbReference>
<comment type="subcellular location">
    <subcellularLocation>
        <location evidence="9">Cell membrane</location>
        <topology evidence="9">Single-pass type I membrane protein</topology>
    </subcellularLocation>
    <subcellularLocation>
        <location evidence="1">Membrane</location>
        <topology evidence="1">Single-pass type I membrane protein</topology>
    </subcellularLocation>
</comment>
<dbReference type="Gene3D" id="6.10.250.1670">
    <property type="match status" value="1"/>
</dbReference>
<dbReference type="InterPro" id="IPR024329">
    <property type="entry name" value="Amyloid_glyco_E2_domain"/>
</dbReference>
<dbReference type="STRING" id="84645.A0A498NEU2"/>
<keyword evidence="4" id="KW-0722">Serine protease inhibitor</keyword>
<dbReference type="InterPro" id="IPR013803">
    <property type="entry name" value="Amyloid_glyco_Abeta"/>
</dbReference>
<dbReference type="GO" id="GO:0009986">
    <property type="term" value="C:cell surface"/>
    <property type="evidence" value="ECO:0007669"/>
    <property type="project" value="TreeGrafter"/>
</dbReference>
<dbReference type="Pfam" id="PF02177">
    <property type="entry name" value="APP_N"/>
    <property type="match status" value="1"/>
</dbReference>
<dbReference type="EMBL" id="QBIY01011822">
    <property type="protein sequence ID" value="RXN28897.1"/>
    <property type="molecule type" value="Genomic_DNA"/>
</dbReference>
<keyword evidence="8" id="KW-1015">Disulfide bond</keyword>
<dbReference type="Gene3D" id="2.30.29.30">
    <property type="entry name" value="Pleckstrin-homology domain (PH domain)/Phosphotyrosine-binding domain (PTB)"/>
    <property type="match status" value="1"/>
</dbReference>
<dbReference type="GO" id="GO:0008201">
    <property type="term" value="F:heparin binding"/>
    <property type="evidence" value="ECO:0007669"/>
    <property type="project" value="UniProtKB-UniRule"/>
</dbReference>
<keyword evidence="6 9" id="KW-0034">Amyloid</keyword>
<keyword evidence="16" id="KW-1267">Proteomics identification</keyword>
<evidence type="ECO:0000256" key="1">
    <source>
        <dbReference type="ARBA" id="ARBA00004479"/>
    </source>
</evidence>
<dbReference type="SUPFAM" id="SSF89811">
    <property type="entry name" value="Amyloid beta a4 protein copper binding domain (domain 2)"/>
    <property type="match status" value="2"/>
</dbReference>
<evidence type="ECO:0000256" key="10">
    <source>
        <dbReference type="SAM" id="Coils"/>
    </source>
</evidence>
<dbReference type="Pfam" id="PF12925">
    <property type="entry name" value="APP_E2"/>
    <property type="match status" value="1"/>
</dbReference>
<dbReference type="Proteomes" id="UP000290572">
    <property type="component" value="Unassembled WGS sequence"/>
</dbReference>
<dbReference type="Gene3D" id="3.90.570.10">
    <property type="entry name" value="Amyloidogenic glycoprotein, heparin-binding domain"/>
    <property type="match status" value="1"/>
</dbReference>
<feature type="disulfide bond" evidence="8">
    <location>
        <begin position="100"/>
        <end position="107"/>
    </location>
</feature>
<feature type="domain" description="E2" evidence="13">
    <location>
        <begin position="208"/>
        <end position="364"/>
    </location>
</feature>
<dbReference type="GO" id="GO:0030546">
    <property type="term" value="F:signaling receptor activator activity"/>
    <property type="evidence" value="ECO:0007669"/>
    <property type="project" value="TreeGrafter"/>
</dbReference>
<evidence type="ECO:0000256" key="7">
    <source>
        <dbReference type="ARBA" id="ARBA00023136"/>
    </source>
</evidence>
<comment type="caution">
    <text evidence="8">Lacks conserved residue(s) required for the propagation of feature annotation.</text>
</comment>
<keyword evidence="15" id="KW-1185">Reference proteome</keyword>
<dbReference type="Gene3D" id="3.30.1490.140">
    <property type="entry name" value="Amyloidogenic glycoprotein, copper-binding domain"/>
    <property type="match status" value="1"/>
</dbReference>
<keyword evidence="5 9" id="KW-1133">Transmembrane helix</keyword>
<dbReference type="GO" id="GO:0007417">
    <property type="term" value="P:central nervous system development"/>
    <property type="evidence" value="ECO:0007669"/>
    <property type="project" value="TreeGrafter"/>
</dbReference>
<dbReference type="PROSITE" id="PS51870">
    <property type="entry name" value="APP_E2"/>
    <property type="match status" value="1"/>
</dbReference>
<comment type="similarity">
    <text evidence="8 9">Belongs to the APP family.</text>
</comment>
<keyword evidence="10" id="KW-0175">Coiled coil</keyword>
<evidence type="ECO:0000256" key="3">
    <source>
        <dbReference type="ARBA" id="ARBA00022692"/>
    </source>
</evidence>
<accession>A0A498NEU2</accession>
<dbReference type="AlphaFoldDB" id="A0A498NEU2"/>
<dbReference type="PANTHER" id="PTHR23103">
    <property type="entry name" value="ALZHEIMER'S DISEASE BETA-AMYLOID RELATED"/>
    <property type="match status" value="1"/>
</dbReference>
<evidence type="ECO:0000256" key="9">
    <source>
        <dbReference type="RuleBase" id="RU367156"/>
    </source>
</evidence>
<dbReference type="InterPro" id="IPR036454">
    <property type="entry name" value="Amyloid_glyco_heparin-bd_sf"/>
</dbReference>